<dbReference type="Proteomes" id="UP000018159">
    <property type="component" value="Unassembled WGS sequence"/>
</dbReference>
<dbReference type="AlphaFoldDB" id="V6AUQ8"/>
<protein>
    <submittedName>
        <fullName evidence="1">Uncharacterized protein</fullName>
    </submittedName>
</protein>
<dbReference type="EMBL" id="CBTY010000009">
    <property type="protein sequence ID" value="CDI06257.1"/>
    <property type="molecule type" value="Genomic_DNA"/>
</dbReference>
<gene>
    <name evidence="1" type="ORF">NITUZ_40423</name>
</gene>
<proteinExistence type="predicted"/>
<dbReference type="STRING" id="1407055.NITUZ_40423"/>
<name>V6AUQ8_9ARCH</name>
<evidence type="ECO:0000313" key="2">
    <source>
        <dbReference type="Proteomes" id="UP000018159"/>
    </source>
</evidence>
<keyword evidence="2" id="KW-1185">Reference proteome</keyword>
<evidence type="ECO:0000313" key="1">
    <source>
        <dbReference type="EMBL" id="CDI06257.1"/>
    </source>
</evidence>
<organism evidence="1 2">
    <name type="scientific">Candidatus Nitrosotenuis uzonensis</name>
    <dbReference type="NCBI Taxonomy" id="1407055"/>
    <lineage>
        <taxon>Archaea</taxon>
        <taxon>Nitrososphaerota</taxon>
        <taxon>Candidatus Nitrosotenuis</taxon>
    </lineage>
</organism>
<comment type="caution">
    <text evidence="1">The sequence shown here is derived from an EMBL/GenBank/DDBJ whole genome shotgun (WGS) entry which is preliminary data.</text>
</comment>
<sequence length="49" mass="5854">MQKWKTKECKTKPDNKMIMIVTICFAQDLTRISHSHPLTIIVDKHLFRK</sequence>
<accession>V6AUQ8</accession>
<reference evidence="1 2" key="1">
    <citation type="journal article" date="2013" name="PLoS ONE">
        <title>Enrichment and Genome Sequence of the Group I.1a Ammonia-Oxidizing Archaeon ?Ca. Nitrosotenuis uzonensis? Representing a Clade Globally.</title>
        <authorList>
            <person name="Lebedeva E.V."/>
            <person name="Hatzenpichler R."/>
            <person name="Pelletier E."/>
            <person name="Schuster N."/>
            <person name="Hauzmayer S."/>
            <person name="Bulaev A."/>
            <person name="Grigor'eva N.V."/>
            <person name="Galushko A."/>
            <person name="Schmid M."/>
            <person name="Palatinszky M."/>
            <person name="Le Paslier D."/>
            <person name="Daims H."/>
            <person name="Wagner M."/>
        </authorList>
    </citation>
    <scope>NUCLEOTIDE SEQUENCE [LARGE SCALE GENOMIC DNA]</scope>
    <source>
        <strain evidence="1 2">N4</strain>
    </source>
</reference>